<accession>A0A501PQW1</accession>
<evidence type="ECO:0000313" key="10">
    <source>
        <dbReference type="Proteomes" id="UP000319148"/>
    </source>
</evidence>
<feature type="transmembrane region" description="Helical" evidence="6">
    <location>
        <begin position="210"/>
        <end position="236"/>
    </location>
</feature>
<dbReference type="InterPro" id="IPR052159">
    <property type="entry name" value="Competence_DNA_uptake"/>
</dbReference>
<feature type="transmembrane region" description="Helical" evidence="6">
    <location>
        <begin position="446"/>
        <end position="469"/>
    </location>
</feature>
<dbReference type="PANTHER" id="PTHR30619:SF1">
    <property type="entry name" value="RECOMBINATION PROTEIN 2"/>
    <property type="match status" value="1"/>
</dbReference>
<evidence type="ECO:0000313" key="9">
    <source>
        <dbReference type="EMBL" id="TPD62919.1"/>
    </source>
</evidence>
<evidence type="ECO:0000256" key="1">
    <source>
        <dbReference type="ARBA" id="ARBA00004651"/>
    </source>
</evidence>
<feature type="transmembrane region" description="Helical" evidence="6">
    <location>
        <begin position="294"/>
        <end position="311"/>
    </location>
</feature>
<reference evidence="10" key="1">
    <citation type="submission" date="2019-06" db="EMBL/GenBank/DDBJ databases">
        <title>The complete genome of Emcibacter congregatus ZYLT.</title>
        <authorList>
            <person name="Zhao Z."/>
        </authorList>
    </citation>
    <scope>NUCLEOTIDE SEQUENCE [LARGE SCALE GENOMIC DNA]</scope>
    <source>
        <strain evidence="10">MCCC 1A06723</strain>
    </source>
</reference>
<keyword evidence="2" id="KW-1003">Cell membrane</keyword>
<keyword evidence="5 6" id="KW-0472">Membrane</keyword>
<protein>
    <submittedName>
        <fullName evidence="9">ComEC family competence protein</fullName>
    </submittedName>
</protein>
<feature type="transmembrane region" description="Helical" evidence="6">
    <location>
        <begin position="248"/>
        <end position="266"/>
    </location>
</feature>
<dbReference type="GO" id="GO:0005886">
    <property type="term" value="C:plasma membrane"/>
    <property type="evidence" value="ECO:0007669"/>
    <property type="project" value="UniProtKB-SubCell"/>
</dbReference>
<evidence type="ECO:0000259" key="8">
    <source>
        <dbReference type="Pfam" id="PF13567"/>
    </source>
</evidence>
<dbReference type="NCBIfam" id="TIGR00360">
    <property type="entry name" value="ComEC_N-term"/>
    <property type="match status" value="1"/>
</dbReference>
<dbReference type="AlphaFoldDB" id="A0A501PQW1"/>
<evidence type="ECO:0000256" key="5">
    <source>
        <dbReference type="ARBA" id="ARBA00023136"/>
    </source>
</evidence>
<dbReference type="OrthoDB" id="9790149at2"/>
<feature type="transmembrane region" description="Helical" evidence="6">
    <location>
        <begin position="317"/>
        <end position="333"/>
    </location>
</feature>
<feature type="domain" description="DUF4131" evidence="8">
    <location>
        <begin position="5"/>
        <end position="149"/>
    </location>
</feature>
<feature type="transmembrane region" description="Helical" evidence="6">
    <location>
        <begin position="354"/>
        <end position="380"/>
    </location>
</feature>
<keyword evidence="4 6" id="KW-1133">Transmembrane helix</keyword>
<name>A0A501PQW1_9PROT</name>
<gene>
    <name evidence="9" type="ORF">FIV46_02235</name>
</gene>
<organism evidence="9 10">
    <name type="scientific">Emcibacter nanhaiensis</name>
    <dbReference type="NCBI Taxonomy" id="1505037"/>
    <lineage>
        <taxon>Bacteria</taxon>
        <taxon>Pseudomonadati</taxon>
        <taxon>Pseudomonadota</taxon>
        <taxon>Alphaproteobacteria</taxon>
        <taxon>Emcibacterales</taxon>
        <taxon>Emcibacteraceae</taxon>
        <taxon>Emcibacter</taxon>
    </lineage>
</organism>
<dbReference type="InterPro" id="IPR025405">
    <property type="entry name" value="DUF4131"/>
</dbReference>
<evidence type="ECO:0000256" key="3">
    <source>
        <dbReference type="ARBA" id="ARBA00022692"/>
    </source>
</evidence>
<dbReference type="Pfam" id="PF03772">
    <property type="entry name" value="Competence"/>
    <property type="match status" value="1"/>
</dbReference>
<comment type="caution">
    <text evidence="9">The sequence shown here is derived from an EMBL/GenBank/DDBJ whole genome shotgun (WGS) entry which is preliminary data.</text>
</comment>
<feature type="transmembrane region" description="Helical" evidence="6">
    <location>
        <begin position="419"/>
        <end position="440"/>
    </location>
</feature>
<proteinExistence type="predicted"/>
<dbReference type="Proteomes" id="UP000319148">
    <property type="component" value="Unassembled WGS sequence"/>
</dbReference>
<dbReference type="Pfam" id="PF13567">
    <property type="entry name" value="DUF4131"/>
    <property type="match status" value="1"/>
</dbReference>
<keyword evidence="10" id="KW-1185">Reference proteome</keyword>
<feature type="transmembrane region" description="Helical" evidence="6">
    <location>
        <begin position="386"/>
        <end position="412"/>
    </location>
</feature>
<sequence>MIFLFLSGFLSRRLYHGLPLLFWGLFWLTLGFFAATARSAWLDTPVVVKESWPLTLEGHVDQVRRTGKSSLRLVLSDVNLPDRLTSHPGTPLAVRISVRTFDSMPRAGDVISIPAVLMPAPTTSLPEGYDFARQLWFRGIGGVGYAVGKPVVLESKKSWMDFVEGYRQFLSQEIRAAYPGDGGGLAAALITGIRDGISEQTTENMRDAGLAHLLAISGLHMGLFTGAIFFFFRLLLSCLPRLALKYPIKKWAAGLAVSGGAVYLLLSGGSIPTVRAFIMVTIVFLGVMFDRKAISLRLVALAAIALLLFTPEVLLSISFQMSFAAVTGLVFFYEKYGAALTGWSNRGNGLIRKVAGYLLAILLTTLVAELTIGPIALFHFNRLVHFGLLANLVAMPVMALWVMPWIVVYLLLLPLQLEVYALTPMIWGIDVIISTADYVAGLPWSISLLPAMGTWSLILMVLGGLWYILWRSRLRLAGPVVFLAGVALAISYRPPDILIDNEGSLIAVRGEDGNLRVSAYRGSRIVREQWAQFYGQEKAEKWQPLSDDLGCDGLSCLYHPHTGNKNWTIAFVRDERALPEDCHTADLVVSLVPVKADCNGPKLILDRWDFYENGGHFIWLPRRSEEIITVENVRNLRGARPWTRPPR</sequence>
<evidence type="ECO:0000256" key="4">
    <source>
        <dbReference type="ARBA" id="ARBA00022989"/>
    </source>
</evidence>
<evidence type="ECO:0000256" key="6">
    <source>
        <dbReference type="SAM" id="Phobius"/>
    </source>
</evidence>
<dbReference type="EMBL" id="VFIY01000004">
    <property type="protein sequence ID" value="TPD62919.1"/>
    <property type="molecule type" value="Genomic_DNA"/>
</dbReference>
<evidence type="ECO:0000256" key="2">
    <source>
        <dbReference type="ARBA" id="ARBA00022475"/>
    </source>
</evidence>
<dbReference type="PANTHER" id="PTHR30619">
    <property type="entry name" value="DNA INTERNALIZATION/COMPETENCE PROTEIN COMEC/REC2"/>
    <property type="match status" value="1"/>
</dbReference>
<evidence type="ECO:0000259" key="7">
    <source>
        <dbReference type="Pfam" id="PF03772"/>
    </source>
</evidence>
<keyword evidence="3 6" id="KW-0812">Transmembrane</keyword>
<comment type="subcellular location">
    <subcellularLocation>
        <location evidence="1">Cell membrane</location>
        <topology evidence="1">Multi-pass membrane protein</topology>
    </subcellularLocation>
</comment>
<feature type="domain" description="ComEC/Rec2-related protein" evidence="7">
    <location>
        <begin position="189"/>
        <end position="473"/>
    </location>
</feature>
<dbReference type="InterPro" id="IPR004477">
    <property type="entry name" value="ComEC_N"/>
</dbReference>